<keyword evidence="5" id="KW-0443">Lipid metabolism</keyword>
<reference evidence="11 12" key="1">
    <citation type="journal article" date="2017" name="Curr. Biol.">
        <title>The Evolution of Venom by Co-option of Single-Copy Genes.</title>
        <authorList>
            <person name="Martinson E.O."/>
            <person name="Mrinalini"/>
            <person name="Kelkar Y.D."/>
            <person name="Chang C.H."/>
            <person name="Werren J.H."/>
        </authorList>
    </citation>
    <scope>NUCLEOTIDE SEQUENCE [LARGE SCALE GENOMIC DNA]</scope>
    <source>
        <strain evidence="11 12">Alberta</strain>
        <tissue evidence="11">Whole body</tissue>
    </source>
</reference>
<accession>A0A232EJE9</accession>
<dbReference type="STRING" id="543379.A0A232EJE9"/>
<evidence type="ECO:0000256" key="4">
    <source>
        <dbReference type="ARBA" id="ARBA00022963"/>
    </source>
</evidence>
<evidence type="ECO:0000313" key="12">
    <source>
        <dbReference type="Proteomes" id="UP000215335"/>
    </source>
</evidence>
<proteinExistence type="inferred from homology"/>
<dbReference type="GO" id="GO:0016788">
    <property type="term" value="F:hydrolase activity, acting on ester bonds"/>
    <property type="evidence" value="ECO:0007669"/>
    <property type="project" value="InterPro"/>
</dbReference>
<protein>
    <recommendedName>
        <fullName evidence="7">Lipase</fullName>
    </recommendedName>
</protein>
<dbReference type="InterPro" id="IPR006693">
    <property type="entry name" value="AB_hydrolase_lipase"/>
</dbReference>
<evidence type="ECO:0000256" key="3">
    <source>
        <dbReference type="ARBA" id="ARBA00022801"/>
    </source>
</evidence>
<keyword evidence="9" id="KW-0472">Membrane</keyword>
<evidence type="ECO:0000259" key="10">
    <source>
        <dbReference type="Pfam" id="PF04083"/>
    </source>
</evidence>
<dbReference type="OrthoDB" id="9974421at2759"/>
<dbReference type="EMBL" id="NNAY01004022">
    <property type="protein sequence ID" value="OXU18486.1"/>
    <property type="molecule type" value="Genomic_DNA"/>
</dbReference>
<dbReference type="Gene3D" id="3.40.50.1820">
    <property type="entry name" value="alpha/beta hydrolase"/>
    <property type="match status" value="1"/>
</dbReference>
<keyword evidence="3 7" id="KW-0378">Hydrolase</keyword>
<evidence type="ECO:0000256" key="5">
    <source>
        <dbReference type="ARBA" id="ARBA00023098"/>
    </source>
</evidence>
<evidence type="ECO:0000256" key="8">
    <source>
        <dbReference type="PIRSR" id="PIRSR000862-1"/>
    </source>
</evidence>
<keyword evidence="4 7" id="KW-0442">Lipid degradation</keyword>
<dbReference type="AlphaFoldDB" id="A0A232EJE9"/>
<organism evidence="11 12">
    <name type="scientific">Trichomalopsis sarcophagae</name>
    <dbReference type="NCBI Taxonomy" id="543379"/>
    <lineage>
        <taxon>Eukaryota</taxon>
        <taxon>Metazoa</taxon>
        <taxon>Ecdysozoa</taxon>
        <taxon>Arthropoda</taxon>
        <taxon>Hexapoda</taxon>
        <taxon>Insecta</taxon>
        <taxon>Pterygota</taxon>
        <taxon>Neoptera</taxon>
        <taxon>Endopterygota</taxon>
        <taxon>Hymenoptera</taxon>
        <taxon>Apocrita</taxon>
        <taxon>Proctotrupomorpha</taxon>
        <taxon>Chalcidoidea</taxon>
        <taxon>Pteromalidae</taxon>
        <taxon>Pteromalinae</taxon>
        <taxon>Trichomalopsis</taxon>
    </lineage>
</organism>
<keyword evidence="9" id="KW-0812">Transmembrane</keyword>
<name>A0A232EJE9_9HYME</name>
<evidence type="ECO:0000313" key="11">
    <source>
        <dbReference type="EMBL" id="OXU18486.1"/>
    </source>
</evidence>
<dbReference type="SUPFAM" id="SSF53474">
    <property type="entry name" value="alpha/beta-Hydrolases"/>
    <property type="match status" value="1"/>
</dbReference>
<evidence type="ECO:0000256" key="2">
    <source>
        <dbReference type="ARBA" id="ARBA00022729"/>
    </source>
</evidence>
<keyword evidence="9" id="KW-1133">Transmembrane helix</keyword>
<sequence length="406" mass="46607">MKIQTKISIFVGVTLAVIYNLFNIQDNLLNKESLENAILQENYPAETHKVLTEDGFILTIHRIPGRTGSIPVYLQHGLLSSSADWLKSGKGRSLDNGYDVWMGNARGNVYSQEHVKLSSLEPQFWNFSWHEVGFYDVSATILYISKITNNTMFYVGHSMGGSTFAVMATQRPHIADNVRAMIGLVPAVYESHTRHHLLKAIAVHWETLQSFAHTLGIQKFLTWNIFTDLFFHQLSKVPIIGRAYASNLLYYIFGYNPDQLDYTKLPVFMDKVPAGTSIKLFCHWLQQMTVNEFRNFDYGRETNLMIYNSTEPPKYDLTKIKIPVAVFLSDNDILVTTEDIVHFYEQVPNKIGLYDVGHGFNHGDFIWGINATELVYNIILDIFKFKKMNVFKKSTIDYITTLHNTY</sequence>
<dbReference type="InterPro" id="IPR029058">
    <property type="entry name" value="AB_hydrolase_fold"/>
</dbReference>
<dbReference type="FunFam" id="3.40.50.1820:FF:000057">
    <property type="entry name" value="Lipase"/>
    <property type="match status" value="1"/>
</dbReference>
<dbReference type="PANTHER" id="PTHR11005">
    <property type="entry name" value="LYSOSOMAL ACID LIPASE-RELATED"/>
    <property type="match status" value="1"/>
</dbReference>
<dbReference type="GO" id="GO:0016042">
    <property type="term" value="P:lipid catabolic process"/>
    <property type="evidence" value="ECO:0007669"/>
    <property type="project" value="UniProtKB-KW"/>
</dbReference>
<feature type="active site" description="Nucleophile" evidence="8">
    <location>
        <position position="158"/>
    </location>
</feature>
<keyword evidence="6" id="KW-0325">Glycoprotein</keyword>
<keyword evidence="2" id="KW-0732">Signal</keyword>
<evidence type="ECO:0000256" key="7">
    <source>
        <dbReference type="PIRNR" id="PIRNR000862"/>
    </source>
</evidence>
<comment type="caution">
    <text evidence="11">The sequence shown here is derived from an EMBL/GenBank/DDBJ whole genome shotgun (WGS) entry which is preliminary data.</text>
</comment>
<gene>
    <name evidence="11" type="ORF">TSAR_005399</name>
</gene>
<feature type="active site" description="Charge relay system" evidence="8">
    <location>
        <position position="332"/>
    </location>
</feature>
<feature type="domain" description="Partial AB-hydrolase lipase" evidence="10">
    <location>
        <begin position="38"/>
        <end position="88"/>
    </location>
</feature>
<evidence type="ECO:0000256" key="1">
    <source>
        <dbReference type="ARBA" id="ARBA00010701"/>
    </source>
</evidence>
<evidence type="ECO:0000256" key="9">
    <source>
        <dbReference type="SAM" id="Phobius"/>
    </source>
</evidence>
<dbReference type="PIRSF" id="PIRSF000862">
    <property type="entry name" value="Steryl_ester_lip"/>
    <property type="match status" value="1"/>
</dbReference>
<evidence type="ECO:0000256" key="6">
    <source>
        <dbReference type="ARBA" id="ARBA00023180"/>
    </source>
</evidence>
<comment type="similarity">
    <text evidence="1 7">Belongs to the AB hydrolase superfamily. Lipase family.</text>
</comment>
<dbReference type="InterPro" id="IPR025483">
    <property type="entry name" value="Lipase_euk"/>
</dbReference>
<dbReference type="Pfam" id="PF04083">
    <property type="entry name" value="Abhydro_lipase"/>
    <property type="match status" value="1"/>
</dbReference>
<feature type="transmembrane region" description="Helical" evidence="9">
    <location>
        <begin position="7"/>
        <end position="24"/>
    </location>
</feature>
<dbReference type="Proteomes" id="UP000215335">
    <property type="component" value="Unassembled WGS sequence"/>
</dbReference>
<keyword evidence="12" id="KW-1185">Reference proteome</keyword>
<feature type="active site" description="Charge relay system" evidence="8">
    <location>
        <position position="362"/>
    </location>
</feature>